<evidence type="ECO:0000256" key="4">
    <source>
        <dbReference type="ARBA" id="ARBA00022723"/>
    </source>
</evidence>
<comment type="cofactor">
    <cofactor evidence="2">
        <name>Zn(2+)</name>
        <dbReference type="ChEBI" id="CHEBI:29105"/>
    </cofactor>
</comment>
<evidence type="ECO:0000256" key="6">
    <source>
        <dbReference type="ARBA" id="ARBA00022833"/>
    </source>
</evidence>
<keyword evidence="6" id="KW-0862">Zinc</keyword>
<keyword evidence="11" id="KW-1185">Reference proteome</keyword>
<keyword evidence="8" id="KW-0170">Cobalt</keyword>
<dbReference type="PRINTS" id="PR00934">
    <property type="entry name" value="XHISDIPTASE"/>
</dbReference>
<evidence type="ECO:0000256" key="5">
    <source>
        <dbReference type="ARBA" id="ARBA00022801"/>
    </source>
</evidence>
<dbReference type="FunFam" id="3.40.630.10:FF:000018">
    <property type="entry name" value="Aminoacyl-histidine dipeptidase PepD"/>
    <property type="match status" value="1"/>
</dbReference>
<organism evidence="10 11">
    <name type="scientific">Sphaeroforma arctica JP610</name>
    <dbReference type="NCBI Taxonomy" id="667725"/>
    <lineage>
        <taxon>Eukaryota</taxon>
        <taxon>Ichthyosporea</taxon>
        <taxon>Ichthyophonida</taxon>
        <taxon>Sphaeroforma</taxon>
    </lineage>
</organism>
<dbReference type="Pfam" id="PF07687">
    <property type="entry name" value="M20_dimer"/>
    <property type="match status" value="1"/>
</dbReference>
<evidence type="ECO:0000313" key="10">
    <source>
        <dbReference type="EMBL" id="KNC85883.1"/>
    </source>
</evidence>
<dbReference type="EMBL" id="KQ241679">
    <property type="protein sequence ID" value="KNC85883.1"/>
    <property type="molecule type" value="Genomic_DNA"/>
</dbReference>
<dbReference type="RefSeq" id="XP_014159785.1">
    <property type="nucleotide sequence ID" value="XM_014304310.1"/>
</dbReference>
<sequence length="486" mass="52826">MVCTLVNVFYLDESPLFWKYLVMCLETPRPSGHLDKIRARLLGVAKDLGLESEVDKIGNVMIRKPAGAGFEDKPSVCVQCHIDMVASANIDFDFENSPIDAYVDGEWLKARDTTLGADDGAGIAGCLALLEESSPLPALECLFTVEEETDMSGAEFIAGPPFVQSEYLINVDSEEMHAICVGCAGGFEKSLHLPITREVIPPSHTLVHVHVTDGVGGHSGVDIHKEHANAIKVLMRVLDHAHTAELDMRLVKLDAGQAVNSIPRSGGAVVAVKDMGSLEKAVNTVFADIQHEYKTSDGAIRVSVTKDEGSYRDACAAACTRKVIDFSQTLPHGVQRMSTAVTGDVDTSVAFTIARLEETGFYAKLFCRSSSETHMANERRIYESLARLAGATCSEDECPFPGWEPDMASLPLQKLRESHKRLFGTDARVYSIHAGLECGAFKIAYPKLDCASIGPLIEGAHSPDERLHIPSAGPFYTWLLDTLKSF</sequence>
<dbReference type="STRING" id="667725.A0A0L0GC91"/>
<dbReference type="GeneID" id="25902463"/>
<dbReference type="GO" id="GO:0006508">
    <property type="term" value="P:proteolysis"/>
    <property type="evidence" value="ECO:0007669"/>
    <property type="project" value="UniProtKB-KW"/>
</dbReference>
<accession>A0A0L0GC91</accession>
<dbReference type="PIRSF" id="PIRSF016599">
    <property type="entry name" value="Xaa-His_dipept"/>
    <property type="match status" value="1"/>
</dbReference>
<dbReference type="eggNOG" id="ENOG502QRV8">
    <property type="taxonomic scope" value="Eukaryota"/>
</dbReference>
<dbReference type="PANTHER" id="PTHR43501:SF1">
    <property type="entry name" value="CYTOSOL NON-SPECIFIC DIPEPTIDASE"/>
    <property type="match status" value="1"/>
</dbReference>
<keyword evidence="4" id="KW-0479">Metal-binding</keyword>
<protein>
    <recommendedName>
        <fullName evidence="9">Peptidase M20 dimerisation domain-containing protein</fullName>
    </recommendedName>
</protein>
<evidence type="ECO:0000256" key="3">
    <source>
        <dbReference type="ARBA" id="ARBA00022670"/>
    </source>
</evidence>
<keyword evidence="3" id="KW-0645">Protease</keyword>
<evidence type="ECO:0000313" key="11">
    <source>
        <dbReference type="Proteomes" id="UP000054560"/>
    </source>
</evidence>
<name>A0A0L0GC91_9EUKA</name>
<evidence type="ECO:0000256" key="1">
    <source>
        <dbReference type="ARBA" id="ARBA00001941"/>
    </source>
</evidence>
<evidence type="ECO:0000256" key="2">
    <source>
        <dbReference type="ARBA" id="ARBA00001947"/>
    </source>
</evidence>
<evidence type="ECO:0000256" key="8">
    <source>
        <dbReference type="ARBA" id="ARBA00023285"/>
    </source>
</evidence>
<dbReference type="InterPro" id="IPR011650">
    <property type="entry name" value="Peptidase_M20_dimer"/>
</dbReference>
<dbReference type="OrthoDB" id="191370at2759"/>
<gene>
    <name evidence="10" type="ORF">SARC_01959</name>
</gene>
<dbReference type="GO" id="GO:0005829">
    <property type="term" value="C:cytosol"/>
    <property type="evidence" value="ECO:0007669"/>
    <property type="project" value="TreeGrafter"/>
</dbReference>
<keyword evidence="7" id="KW-0482">Metalloprotease</keyword>
<keyword evidence="5" id="KW-0378">Hydrolase</keyword>
<dbReference type="Proteomes" id="UP000054560">
    <property type="component" value="Unassembled WGS sequence"/>
</dbReference>
<feature type="domain" description="Peptidase M20 dimerisation" evidence="9">
    <location>
        <begin position="215"/>
        <end position="291"/>
    </location>
</feature>
<reference evidence="10 11" key="1">
    <citation type="submission" date="2011-02" db="EMBL/GenBank/DDBJ databases">
        <title>The Genome Sequence of Sphaeroforma arctica JP610.</title>
        <authorList>
            <consortium name="The Broad Institute Genome Sequencing Platform"/>
            <person name="Russ C."/>
            <person name="Cuomo C."/>
            <person name="Young S.K."/>
            <person name="Zeng Q."/>
            <person name="Gargeya S."/>
            <person name="Alvarado L."/>
            <person name="Berlin A."/>
            <person name="Chapman S.B."/>
            <person name="Chen Z."/>
            <person name="Freedman E."/>
            <person name="Gellesch M."/>
            <person name="Goldberg J."/>
            <person name="Griggs A."/>
            <person name="Gujja S."/>
            <person name="Heilman E."/>
            <person name="Heiman D."/>
            <person name="Howarth C."/>
            <person name="Mehta T."/>
            <person name="Neiman D."/>
            <person name="Pearson M."/>
            <person name="Roberts A."/>
            <person name="Saif S."/>
            <person name="Shea T."/>
            <person name="Shenoy N."/>
            <person name="Sisk P."/>
            <person name="Stolte C."/>
            <person name="Sykes S."/>
            <person name="White J."/>
            <person name="Yandava C."/>
            <person name="Burger G."/>
            <person name="Gray M.W."/>
            <person name="Holland P.W.H."/>
            <person name="King N."/>
            <person name="Lang F.B.F."/>
            <person name="Roger A.J."/>
            <person name="Ruiz-Trillo I."/>
            <person name="Haas B."/>
            <person name="Nusbaum C."/>
            <person name="Birren B."/>
        </authorList>
    </citation>
    <scope>NUCLEOTIDE SEQUENCE [LARGE SCALE GENOMIC DNA]</scope>
    <source>
        <strain evidence="10 11">JP610</strain>
    </source>
</reference>
<dbReference type="Gene3D" id="3.40.630.10">
    <property type="entry name" value="Zn peptidases"/>
    <property type="match status" value="2"/>
</dbReference>
<dbReference type="PANTHER" id="PTHR43501">
    <property type="entry name" value="CYTOSOL NON-SPECIFIC DIPEPTIDASE"/>
    <property type="match status" value="1"/>
</dbReference>
<dbReference type="SUPFAM" id="SSF53187">
    <property type="entry name" value="Zn-dependent exopeptidases"/>
    <property type="match status" value="1"/>
</dbReference>
<dbReference type="FunFam" id="3.40.630.10:FF:000015">
    <property type="entry name" value="Aminoacyl-histidine dipeptidase PepD"/>
    <property type="match status" value="1"/>
</dbReference>
<dbReference type="InterPro" id="IPR001160">
    <property type="entry name" value="Peptidase_M20C"/>
</dbReference>
<proteinExistence type="predicted"/>
<comment type="cofactor">
    <cofactor evidence="1">
        <name>Co(2+)</name>
        <dbReference type="ChEBI" id="CHEBI:48828"/>
    </cofactor>
</comment>
<evidence type="ECO:0000259" key="9">
    <source>
        <dbReference type="Pfam" id="PF07687"/>
    </source>
</evidence>
<dbReference type="GO" id="GO:0046872">
    <property type="term" value="F:metal ion binding"/>
    <property type="evidence" value="ECO:0007669"/>
    <property type="project" value="UniProtKB-KW"/>
</dbReference>
<evidence type="ECO:0000256" key="7">
    <source>
        <dbReference type="ARBA" id="ARBA00023049"/>
    </source>
</evidence>
<dbReference type="GO" id="GO:0070573">
    <property type="term" value="F:metallodipeptidase activity"/>
    <property type="evidence" value="ECO:0007669"/>
    <property type="project" value="TreeGrafter"/>
</dbReference>
<dbReference type="AlphaFoldDB" id="A0A0L0GC91"/>
<dbReference type="NCBIfam" id="TIGR01893">
    <property type="entry name" value="aa-his-dipept"/>
    <property type="match status" value="1"/>
</dbReference>